<dbReference type="InterPro" id="IPR009739">
    <property type="entry name" value="LprI-like_N"/>
</dbReference>
<feature type="chain" id="PRO_5046012797" evidence="1">
    <location>
        <begin position="26"/>
        <end position="155"/>
    </location>
</feature>
<organism evidence="3 4">
    <name type="scientific">Ralstonia nicotianae</name>
    <dbReference type="NCBI Taxonomy" id="3037696"/>
    <lineage>
        <taxon>Bacteria</taxon>
        <taxon>Pseudomonadati</taxon>
        <taxon>Pseudomonadota</taxon>
        <taxon>Betaproteobacteria</taxon>
        <taxon>Burkholderiales</taxon>
        <taxon>Burkholderiaceae</taxon>
        <taxon>Ralstonia</taxon>
        <taxon>Ralstonia solanacearum species complex</taxon>
    </lineage>
</organism>
<feature type="domain" description="Lysozyme inhibitor LprI-like N-terminal" evidence="2">
    <location>
        <begin position="55"/>
        <end position="139"/>
    </location>
</feature>
<keyword evidence="1" id="KW-0732">Signal</keyword>
<dbReference type="EMBL" id="CP046674">
    <property type="protein sequence ID" value="QUP57062.1"/>
    <property type="molecule type" value="Genomic_DNA"/>
</dbReference>
<evidence type="ECO:0000313" key="4">
    <source>
        <dbReference type="Proteomes" id="UP000680989"/>
    </source>
</evidence>
<accession>A0ABX7ZQ77</accession>
<evidence type="ECO:0000256" key="1">
    <source>
        <dbReference type="SAM" id="SignalP"/>
    </source>
</evidence>
<name>A0ABX7ZQ77_9RALS</name>
<dbReference type="Pfam" id="PF07007">
    <property type="entry name" value="LprI"/>
    <property type="match status" value="1"/>
</dbReference>
<dbReference type="Proteomes" id="UP000680989">
    <property type="component" value="Chromosome"/>
</dbReference>
<dbReference type="RefSeq" id="WP_211906425.1">
    <property type="nucleotide sequence ID" value="NZ_CP046674.1"/>
</dbReference>
<sequence length="155" mass="17582">MGTTLLRPKFVLTALLMSHQALSLAADNRAVEETARRTYTTAQDILSALKRCDTDQSTLNLCAEYRFVEADLVLNDTYSALMRKMHETASREPLVKAQRAWIRFRDLDCEYQASSLQGGSMHAQWVLDCQRDRTVARTMQIESYLRCEANGCPGN</sequence>
<dbReference type="PANTHER" id="PTHR39176:SF1">
    <property type="entry name" value="PERIPLASMIC PROTEIN"/>
    <property type="match status" value="1"/>
</dbReference>
<evidence type="ECO:0000259" key="2">
    <source>
        <dbReference type="Pfam" id="PF07007"/>
    </source>
</evidence>
<keyword evidence="4" id="KW-1185">Reference proteome</keyword>
<evidence type="ECO:0000313" key="3">
    <source>
        <dbReference type="EMBL" id="QUP57062.1"/>
    </source>
</evidence>
<dbReference type="PANTHER" id="PTHR39176">
    <property type="entry name" value="PERIPLASMIC PROTEIN-RELATED"/>
    <property type="match status" value="1"/>
</dbReference>
<dbReference type="Gene3D" id="1.20.1270.180">
    <property type="match status" value="1"/>
</dbReference>
<reference evidence="4" key="1">
    <citation type="submission" date="2019-12" db="EMBL/GenBank/DDBJ databases">
        <title>Whole-genome sequence of tobacco pathogen Ralstonia pseudosolanacearum strain RS, originating from Yunnan province of China.</title>
        <authorList>
            <person name="Lu C.-H."/>
        </authorList>
    </citation>
    <scope>NUCLEOTIDE SEQUENCE [LARGE SCALE GENOMIC DNA]</scope>
    <source>
        <strain evidence="4">RS</strain>
    </source>
</reference>
<gene>
    <name evidence="3" type="ORF">GO999_00045</name>
</gene>
<proteinExistence type="predicted"/>
<protein>
    <submittedName>
        <fullName evidence="3">DUF1311 domain-containing protein</fullName>
    </submittedName>
</protein>
<feature type="signal peptide" evidence="1">
    <location>
        <begin position="1"/>
        <end position="25"/>
    </location>
</feature>